<keyword evidence="8" id="KW-0902">Two-component regulatory system</keyword>
<reference evidence="17 18" key="1">
    <citation type="submission" date="2019-02" db="EMBL/GenBank/DDBJ databases">
        <title>Complete Genome Sequence of Desulfovibrio desulfuricans IC1, a Sulfonate Utilizing Anaerobe.</title>
        <authorList>
            <person name="Day L.A."/>
            <person name="De Leon K.B."/>
            <person name="Wall J.D."/>
        </authorList>
    </citation>
    <scope>NUCLEOTIDE SEQUENCE [LARGE SCALE GENOMIC DNA]</scope>
    <source>
        <strain evidence="17 18">IC1</strain>
    </source>
</reference>
<dbReference type="InterPro" id="IPR011006">
    <property type="entry name" value="CheY-like_superfamily"/>
</dbReference>
<dbReference type="InterPro" id="IPR004358">
    <property type="entry name" value="Sig_transdc_His_kin-like_C"/>
</dbReference>
<accession>A0A4P7UGN3</accession>
<feature type="modified residue" description="4-aspartylphosphate" evidence="11">
    <location>
        <position position="1257"/>
    </location>
</feature>
<evidence type="ECO:0000256" key="8">
    <source>
        <dbReference type="ARBA" id="ARBA00023012"/>
    </source>
</evidence>
<evidence type="ECO:0000313" key="18">
    <source>
        <dbReference type="Proteomes" id="UP000297065"/>
    </source>
</evidence>
<dbReference type="SMART" id="SM00091">
    <property type="entry name" value="PAS"/>
    <property type="match status" value="2"/>
</dbReference>
<dbReference type="SUPFAM" id="SSF55874">
    <property type="entry name" value="ATPase domain of HSP90 chaperone/DNA topoisomerase II/histidine kinase"/>
    <property type="match status" value="1"/>
</dbReference>
<dbReference type="FunFam" id="1.10.287.130:FF:000002">
    <property type="entry name" value="Two-component osmosensing histidine kinase"/>
    <property type="match status" value="1"/>
</dbReference>
<feature type="modified residue" description="4-aspartylphosphate" evidence="11">
    <location>
        <position position="1113"/>
    </location>
</feature>
<keyword evidence="4" id="KW-0808">Transferase</keyword>
<dbReference type="SUPFAM" id="SSF47384">
    <property type="entry name" value="Homodimeric domain of signal transducing histidine kinase"/>
    <property type="match status" value="1"/>
</dbReference>
<evidence type="ECO:0000259" key="13">
    <source>
        <dbReference type="PROSITE" id="PS50109"/>
    </source>
</evidence>
<dbReference type="Proteomes" id="UP000297065">
    <property type="component" value="Chromosome"/>
</dbReference>
<feature type="domain" description="Histidine kinase" evidence="13">
    <location>
        <begin position="820"/>
        <end position="1041"/>
    </location>
</feature>
<dbReference type="InterPro" id="IPR013656">
    <property type="entry name" value="PAS_4"/>
</dbReference>
<evidence type="ECO:0000256" key="2">
    <source>
        <dbReference type="ARBA" id="ARBA00012438"/>
    </source>
</evidence>
<dbReference type="Gene3D" id="3.40.190.10">
    <property type="entry name" value="Periplasmic binding protein-like II"/>
    <property type="match status" value="4"/>
</dbReference>
<keyword evidence="5" id="KW-0547">Nucleotide-binding</keyword>
<dbReference type="SMART" id="SM00448">
    <property type="entry name" value="REC"/>
    <property type="match status" value="2"/>
</dbReference>
<dbReference type="EMBL" id="CP036295">
    <property type="protein sequence ID" value="QCC84517.1"/>
    <property type="molecule type" value="Genomic_DNA"/>
</dbReference>
<evidence type="ECO:0000259" key="16">
    <source>
        <dbReference type="PROSITE" id="PS50113"/>
    </source>
</evidence>
<dbReference type="InterPro" id="IPR000014">
    <property type="entry name" value="PAS"/>
</dbReference>
<dbReference type="InterPro" id="IPR003661">
    <property type="entry name" value="HisK_dim/P_dom"/>
</dbReference>
<evidence type="ECO:0000256" key="5">
    <source>
        <dbReference type="ARBA" id="ARBA00022741"/>
    </source>
</evidence>
<dbReference type="PROSITE" id="PS50112">
    <property type="entry name" value="PAS"/>
    <property type="match status" value="2"/>
</dbReference>
<keyword evidence="7" id="KW-0067">ATP-binding</keyword>
<evidence type="ECO:0000256" key="6">
    <source>
        <dbReference type="ARBA" id="ARBA00022777"/>
    </source>
</evidence>
<evidence type="ECO:0000256" key="9">
    <source>
        <dbReference type="ARBA" id="ARBA00064003"/>
    </source>
</evidence>
<feature type="domain" description="PAC" evidence="16">
    <location>
        <begin position="749"/>
        <end position="802"/>
    </location>
</feature>
<evidence type="ECO:0000256" key="7">
    <source>
        <dbReference type="ARBA" id="ARBA00022840"/>
    </source>
</evidence>
<sequence>MRGIIAGILFFMAFAASATATPAAPDANTDTLPPIIITLSHDNEPYSFASMFGEPSGLLVDIWRLWGEKTGRTIKFRMGEWSDTVADIRSGQANIHSGLFSTAHRAHLLDFGPPLYHSRIVLITAAGISTDLEHMPTATLAVLKGSQIDTHLRTHFPNLRLLSFTSFKDMVLAVAGGLAQGLVGPPQAVINAIDRLGLHDKFSPEPVRLFEDDVRPAVSKGDTAMLELVEKGLSQISRAELVALEEYWIRVPSLRELDKMRRPLHLARQERLWLEAHPQWRVGTIKDTAPLAFINSQGRFDGISADILRAISAILGVDILPQRTGSARDIGAALAAQTVDVVPFSENLPPIHDSQPLTRLMFYLPLDVATKSNAGFSVSRPRDLAQRTVAVLAYPDLISQLEKQVPDAVVVPMQNMAEALNGLRLGRYDAVVGLSVSVGYAITNGSYGDLRHSRLSNLRYAAQIAFRSDWPELPQIFEKAYESIPYINLIEMAQRWSTLRIETNIDWARIKQVGVFFVLLAGTLLTVILIANRRLSRQSQATQKALTALRQRERQLKAVMDNQPSMVMLIDANGLFILVNRQFEQFVGRTTEAIIGKRNEDILAPEIAWEASRSDAMVMNTGESLTEQTAYRDMTGSLRDLDICKVPLKDDDGNVMGIVITATDITERRKAERQALSTQTEMAQIFNAAGSAMRVLDTDRVILQANDAFLKLHGLTRDELIGARCEDVTGDESKCRSNAITRVLTGSPKAAETTMYRRKNGEERYCDIVATPFLSPEGELLGVIEDCRDVTDLVESQKVMQRAALAAEEASRAKSEFLANMSHEIRTPMNAIIGMSYLALQTDLTKKQHGYLNSIKNSAKSLLHIINDILDFSKIEAGRMDIEEVDFELDEVLQGLTSLDTVKLAENKVELQLDVEPEVPFTLRGDPLRLGQVLINLVGNAIKFTDQGEVVVTVRRQAAKGDNITLLFSVRDTGVGMTEEQRDKLFQAFSQADMSTTRRFGGTGLGLSISKKLVEIMGGTIYVESTPGQGSTFFFTVTFGLPQSDCAILPEAFELSNVRALVLSRSPSARARLGQMLEGLGLRYGEAEDATKAADMALAAVKDNEPYEVILIDWIQPKADSLQRANQLQHLDGTDGIPVVIMTTVRDLDSFTQQAHAAGLRHVLGKPVCRTTLLRTIQDAVHSRLQPGGRQQHENLPFLPISGIENQRVLLAEDNEINQLVAKELLESMGLAVDIADNGRIALDMISRTEYAAVFMDIQMPEMDGYETTRRLRATPLRRQLPIIALTAHGMVGDREKCLEAGMNDHISKPIDPQDLADMVSRWCRKGGSATRM</sequence>
<feature type="domain" description="PAC" evidence="16">
    <location>
        <begin position="624"/>
        <end position="677"/>
    </location>
</feature>
<evidence type="ECO:0000256" key="4">
    <source>
        <dbReference type="ARBA" id="ARBA00022679"/>
    </source>
</evidence>
<dbReference type="InterPro" id="IPR000700">
    <property type="entry name" value="PAS-assoc_C"/>
</dbReference>
<dbReference type="InterPro" id="IPR036097">
    <property type="entry name" value="HisK_dim/P_sf"/>
</dbReference>
<comment type="catalytic activity">
    <reaction evidence="1">
        <text>ATP + protein L-histidine = ADP + protein N-phospho-L-histidine.</text>
        <dbReference type="EC" id="2.7.13.3"/>
    </reaction>
</comment>
<dbReference type="GO" id="GO:0005524">
    <property type="term" value="F:ATP binding"/>
    <property type="evidence" value="ECO:0007669"/>
    <property type="project" value="UniProtKB-KW"/>
</dbReference>
<evidence type="ECO:0000313" key="17">
    <source>
        <dbReference type="EMBL" id="QCC84517.1"/>
    </source>
</evidence>
<protein>
    <recommendedName>
        <fullName evidence="10">Sensory/regulatory protein RpfC</fullName>
        <ecNumber evidence="2">2.7.13.3</ecNumber>
    </recommendedName>
</protein>
<dbReference type="CDD" id="cd01007">
    <property type="entry name" value="PBP2_BvgS_HisK_like"/>
    <property type="match status" value="1"/>
</dbReference>
<evidence type="ECO:0000256" key="11">
    <source>
        <dbReference type="PROSITE-ProRule" id="PRU00169"/>
    </source>
</evidence>
<dbReference type="CDD" id="cd17546">
    <property type="entry name" value="REC_hyHK_CKI1_RcsC-like"/>
    <property type="match status" value="1"/>
</dbReference>
<comment type="subunit">
    <text evidence="9">At low DSF concentrations, interacts with RpfF.</text>
</comment>
<dbReference type="PROSITE" id="PS50110">
    <property type="entry name" value="RESPONSE_REGULATORY"/>
    <property type="match status" value="2"/>
</dbReference>
<keyword evidence="12" id="KW-0732">Signal</keyword>
<dbReference type="SUPFAM" id="SSF55785">
    <property type="entry name" value="PYP-like sensor domain (PAS domain)"/>
    <property type="match status" value="2"/>
</dbReference>
<dbReference type="SMART" id="SM00387">
    <property type="entry name" value="HATPase_c"/>
    <property type="match status" value="1"/>
</dbReference>
<dbReference type="FunFam" id="3.30.565.10:FF:000010">
    <property type="entry name" value="Sensor histidine kinase RcsC"/>
    <property type="match status" value="1"/>
</dbReference>
<proteinExistence type="predicted"/>
<dbReference type="InterPro" id="IPR005467">
    <property type="entry name" value="His_kinase_dom"/>
</dbReference>
<dbReference type="RefSeq" id="WP_136398758.1">
    <property type="nucleotide sequence ID" value="NZ_CP036295.1"/>
</dbReference>
<dbReference type="Pfam" id="PF00512">
    <property type="entry name" value="HisKA"/>
    <property type="match status" value="1"/>
</dbReference>
<dbReference type="PANTHER" id="PTHR45339:SF1">
    <property type="entry name" value="HYBRID SIGNAL TRANSDUCTION HISTIDINE KINASE J"/>
    <property type="match status" value="1"/>
</dbReference>
<dbReference type="OrthoDB" id="9176708at2"/>
<feature type="domain" description="Response regulatory" evidence="14">
    <location>
        <begin position="1059"/>
        <end position="1181"/>
    </location>
</feature>
<feature type="chain" id="PRO_5020218429" description="Sensory/regulatory protein RpfC" evidence="12">
    <location>
        <begin position="21"/>
        <end position="1333"/>
    </location>
</feature>
<evidence type="ECO:0000256" key="3">
    <source>
        <dbReference type="ARBA" id="ARBA00022553"/>
    </source>
</evidence>
<dbReference type="InterPro" id="IPR035965">
    <property type="entry name" value="PAS-like_dom_sf"/>
</dbReference>
<organism evidence="17 18">
    <name type="scientific">Desulfovibrio desulfuricans</name>
    <dbReference type="NCBI Taxonomy" id="876"/>
    <lineage>
        <taxon>Bacteria</taxon>
        <taxon>Pseudomonadati</taxon>
        <taxon>Thermodesulfobacteriota</taxon>
        <taxon>Desulfovibrionia</taxon>
        <taxon>Desulfovibrionales</taxon>
        <taxon>Desulfovibrionaceae</taxon>
        <taxon>Desulfovibrio</taxon>
    </lineage>
</organism>
<dbReference type="Gene3D" id="3.40.50.2300">
    <property type="match status" value="2"/>
</dbReference>
<dbReference type="InterPro" id="IPR003594">
    <property type="entry name" value="HATPase_dom"/>
</dbReference>
<evidence type="ECO:0000256" key="12">
    <source>
        <dbReference type="SAM" id="SignalP"/>
    </source>
</evidence>
<dbReference type="Pfam" id="PF08448">
    <property type="entry name" value="PAS_4"/>
    <property type="match status" value="2"/>
</dbReference>
<evidence type="ECO:0000256" key="10">
    <source>
        <dbReference type="ARBA" id="ARBA00068150"/>
    </source>
</evidence>
<dbReference type="Gene3D" id="3.30.450.20">
    <property type="entry name" value="PAS domain"/>
    <property type="match status" value="2"/>
</dbReference>
<dbReference type="InterPro" id="IPR036890">
    <property type="entry name" value="HATPase_C_sf"/>
</dbReference>
<evidence type="ECO:0000259" key="14">
    <source>
        <dbReference type="PROSITE" id="PS50110"/>
    </source>
</evidence>
<keyword evidence="3 11" id="KW-0597">Phosphoprotein</keyword>
<feature type="signal peptide" evidence="12">
    <location>
        <begin position="1"/>
        <end position="20"/>
    </location>
</feature>
<dbReference type="PROSITE" id="PS50113">
    <property type="entry name" value="PAC"/>
    <property type="match status" value="2"/>
</dbReference>
<dbReference type="InterPro" id="IPR001789">
    <property type="entry name" value="Sig_transdc_resp-reg_receiver"/>
</dbReference>
<dbReference type="CDD" id="cd00082">
    <property type="entry name" value="HisKA"/>
    <property type="match status" value="1"/>
</dbReference>
<dbReference type="InterPro" id="IPR001638">
    <property type="entry name" value="Solute-binding_3/MltF_N"/>
</dbReference>
<feature type="domain" description="PAS" evidence="15">
    <location>
        <begin position="678"/>
        <end position="722"/>
    </location>
</feature>
<dbReference type="SMART" id="SM00388">
    <property type="entry name" value="HisKA"/>
    <property type="match status" value="1"/>
</dbReference>
<dbReference type="Pfam" id="PF00497">
    <property type="entry name" value="SBP_bac_3"/>
    <property type="match status" value="1"/>
</dbReference>
<dbReference type="CDD" id="cd00130">
    <property type="entry name" value="PAS"/>
    <property type="match status" value="2"/>
</dbReference>
<dbReference type="Gene3D" id="1.10.287.130">
    <property type="match status" value="1"/>
</dbReference>
<dbReference type="NCBIfam" id="TIGR00229">
    <property type="entry name" value="sensory_box"/>
    <property type="match status" value="2"/>
</dbReference>
<feature type="domain" description="Response regulatory" evidence="14">
    <location>
        <begin position="1208"/>
        <end position="1324"/>
    </location>
</feature>
<dbReference type="Pfam" id="PF02518">
    <property type="entry name" value="HATPase_c"/>
    <property type="match status" value="1"/>
</dbReference>
<dbReference type="EC" id="2.7.13.3" evidence="2"/>
<feature type="domain" description="PAS" evidence="15">
    <location>
        <begin position="552"/>
        <end position="606"/>
    </location>
</feature>
<keyword evidence="6" id="KW-0418">Kinase</keyword>
<dbReference type="SUPFAM" id="SSF52172">
    <property type="entry name" value="CheY-like"/>
    <property type="match status" value="2"/>
</dbReference>
<dbReference type="CDD" id="cd16922">
    <property type="entry name" value="HATPase_EvgS-ArcB-TorS-like"/>
    <property type="match status" value="1"/>
</dbReference>
<dbReference type="Gene3D" id="3.30.565.10">
    <property type="entry name" value="Histidine kinase-like ATPase, C-terminal domain"/>
    <property type="match status" value="1"/>
</dbReference>
<dbReference type="SUPFAM" id="SSF53850">
    <property type="entry name" value="Periplasmic binding protein-like II"/>
    <property type="match status" value="2"/>
</dbReference>
<dbReference type="PANTHER" id="PTHR45339">
    <property type="entry name" value="HYBRID SIGNAL TRANSDUCTION HISTIDINE KINASE J"/>
    <property type="match status" value="1"/>
</dbReference>
<dbReference type="SMART" id="SM00062">
    <property type="entry name" value="PBPb"/>
    <property type="match status" value="2"/>
</dbReference>
<dbReference type="GO" id="GO:0000155">
    <property type="term" value="F:phosphorelay sensor kinase activity"/>
    <property type="evidence" value="ECO:0007669"/>
    <property type="project" value="InterPro"/>
</dbReference>
<dbReference type="PROSITE" id="PS50109">
    <property type="entry name" value="HIS_KIN"/>
    <property type="match status" value="1"/>
</dbReference>
<dbReference type="Pfam" id="PF00072">
    <property type="entry name" value="Response_reg"/>
    <property type="match status" value="1"/>
</dbReference>
<evidence type="ECO:0000256" key="1">
    <source>
        <dbReference type="ARBA" id="ARBA00000085"/>
    </source>
</evidence>
<dbReference type="PRINTS" id="PR00344">
    <property type="entry name" value="BCTRLSENSOR"/>
</dbReference>
<dbReference type="SMART" id="SM00086">
    <property type="entry name" value="PAC"/>
    <property type="match status" value="2"/>
</dbReference>
<gene>
    <name evidence="17" type="ORF">DDIC_01205</name>
</gene>
<evidence type="ECO:0000259" key="15">
    <source>
        <dbReference type="PROSITE" id="PS50112"/>
    </source>
</evidence>
<dbReference type="InterPro" id="IPR001610">
    <property type="entry name" value="PAC"/>
</dbReference>
<name>A0A4P7UGN3_DESDE</name>